<name>A0A7S4WCD6_9DINO</name>
<feature type="compositionally biased region" description="Basic and acidic residues" evidence="1">
    <location>
        <begin position="111"/>
        <end position="122"/>
    </location>
</feature>
<accession>A0A7S4WCD6</accession>
<feature type="region of interest" description="Disordered" evidence="1">
    <location>
        <begin position="1"/>
        <end position="193"/>
    </location>
</feature>
<dbReference type="PANTHER" id="PTHR23146:SF0">
    <property type="entry name" value="RNA POLYMERASE-ASSOCIATED PROTEIN LEO1"/>
    <property type="match status" value="1"/>
</dbReference>
<gene>
    <name evidence="2" type="ORF">AMON00008_LOCUS59735</name>
</gene>
<dbReference type="GO" id="GO:0032968">
    <property type="term" value="P:positive regulation of transcription elongation by RNA polymerase II"/>
    <property type="evidence" value="ECO:0007669"/>
    <property type="project" value="TreeGrafter"/>
</dbReference>
<feature type="compositionally biased region" description="Basic and acidic residues" evidence="1">
    <location>
        <begin position="387"/>
        <end position="400"/>
    </location>
</feature>
<feature type="compositionally biased region" description="Low complexity" evidence="1">
    <location>
        <begin position="88"/>
        <end position="106"/>
    </location>
</feature>
<dbReference type="AlphaFoldDB" id="A0A7S4WCD6"/>
<dbReference type="GO" id="GO:0016593">
    <property type="term" value="C:Cdc73/Paf1 complex"/>
    <property type="evidence" value="ECO:0007669"/>
    <property type="project" value="InterPro"/>
</dbReference>
<feature type="compositionally biased region" description="Low complexity" evidence="1">
    <location>
        <begin position="155"/>
        <end position="172"/>
    </location>
</feature>
<dbReference type="GO" id="GO:0006368">
    <property type="term" value="P:transcription elongation by RNA polymerase II"/>
    <property type="evidence" value="ECO:0007669"/>
    <property type="project" value="InterPro"/>
</dbReference>
<dbReference type="Pfam" id="PF04004">
    <property type="entry name" value="Leo1"/>
    <property type="match status" value="1"/>
</dbReference>
<dbReference type="InterPro" id="IPR007149">
    <property type="entry name" value="Leo1"/>
</dbReference>
<dbReference type="EMBL" id="HBNR01083432">
    <property type="protein sequence ID" value="CAE4660872.1"/>
    <property type="molecule type" value="Transcribed_RNA"/>
</dbReference>
<feature type="compositionally biased region" description="Acidic residues" evidence="1">
    <location>
        <begin position="51"/>
        <end position="60"/>
    </location>
</feature>
<dbReference type="PANTHER" id="PTHR23146">
    <property type="entry name" value="LEO1 PROTEIN"/>
    <property type="match status" value="1"/>
</dbReference>
<sequence>MEGGSESSRQQDADSSGTLPTVRLPLLAESGTAQQGDTQAAGVQVDHDPLADDLDEEDLFGSDHEAAGTPTLAVGAGASAGTPGGKGAVASAGVGPGSPSRAGVPAQDATGKADDLDEKDLFGDDDVDEKELFGSEDEGQDIDEKALFGSDDEQAPAARAAPGAEAKATPAAPSEPSELDEREIFGDVSDDEPEKVEDVILRRRPAPGDDREFMALRLPNVLSVEKSAFRRDSIPQALMEGYKEFTNTRGMQVVKLLNPENCIRWRFKKGPDGQNLTDEDGRPLYESNSRIVEWEDGTRTLYVGSEAFNMSEITDKVILFEENSQDIHVCHGVMTKRLVATPTSLFSATHESLKRSQFRKIEPVRRSLLLSQEEQAEAKQLYDLEMEQKKRQEARPKRAAEPGAGEITAAFLEEDQPEAGAGPSVLDVKRQYKSQGDAAKRQKRG</sequence>
<organism evidence="2">
    <name type="scientific">Alexandrium monilatum</name>
    <dbReference type="NCBI Taxonomy" id="311494"/>
    <lineage>
        <taxon>Eukaryota</taxon>
        <taxon>Sar</taxon>
        <taxon>Alveolata</taxon>
        <taxon>Dinophyceae</taxon>
        <taxon>Gonyaulacales</taxon>
        <taxon>Pyrocystaceae</taxon>
        <taxon>Alexandrium</taxon>
    </lineage>
</organism>
<feature type="compositionally biased region" description="Acidic residues" evidence="1">
    <location>
        <begin position="123"/>
        <end position="141"/>
    </location>
</feature>
<proteinExistence type="predicted"/>
<dbReference type="GO" id="GO:1990269">
    <property type="term" value="F:RNA polymerase II C-terminal domain phosphoserine binding"/>
    <property type="evidence" value="ECO:0007669"/>
    <property type="project" value="TreeGrafter"/>
</dbReference>
<feature type="compositionally biased region" description="Polar residues" evidence="1">
    <location>
        <begin position="1"/>
        <end position="19"/>
    </location>
</feature>
<protein>
    <recommendedName>
        <fullName evidence="3">Leo1-like protein</fullName>
    </recommendedName>
</protein>
<reference evidence="2" key="1">
    <citation type="submission" date="2021-01" db="EMBL/GenBank/DDBJ databases">
        <authorList>
            <person name="Corre E."/>
            <person name="Pelletier E."/>
            <person name="Niang G."/>
            <person name="Scheremetjew M."/>
            <person name="Finn R."/>
            <person name="Kale V."/>
            <person name="Holt S."/>
            <person name="Cochrane G."/>
            <person name="Meng A."/>
            <person name="Brown T."/>
            <person name="Cohen L."/>
        </authorList>
    </citation>
    <scope>NUCLEOTIDE SEQUENCE</scope>
    <source>
        <strain evidence="2">CCMP3105</strain>
    </source>
</reference>
<feature type="region of interest" description="Disordered" evidence="1">
    <location>
        <begin position="387"/>
        <end position="445"/>
    </location>
</feature>
<evidence type="ECO:0000256" key="1">
    <source>
        <dbReference type="SAM" id="MobiDB-lite"/>
    </source>
</evidence>
<evidence type="ECO:0000313" key="2">
    <source>
        <dbReference type="EMBL" id="CAE4660872.1"/>
    </source>
</evidence>
<evidence type="ECO:0008006" key="3">
    <source>
        <dbReference type="Google" id="ProtNLM"/>
    </source>
</evidence>